<dbReference type="Proteomes" id="UP001217089">
    <property type="component" value="Unassembled WGS sequence"/>
</dbReference>
<dbReference type="EMBL" id="JARBDR010000921">
    <property type="protein sequence ID" value="KAJ8299362.1"/>
    <property type="molecule type" value="Genomic_DNA"/>
</dbReference>
<evidence type="ECO:0000256" key="3">
    <source>
        <dbReference type="ARBA" id="ARBA00022490"/>
    </source>
</evidence>
<sequence>MSIKAFELVPAIERIKLMSDKARTQEDTKNLFDNLKKCIFVLLDRMSGYMWQKFIHRNHFVVHYTIEEKTSTSGKTVFHSDKQGHKYLAVKKPINQLKAASALNRIMVLCDNTLILLNMFDLEPIVSGAKIKGVTCFCINENPAYGNPFSVEICVALKKKQLQFYTVTEDRLVHIRDISVSEPAVALGLDGSFVCVALSSQYCMINFETAHIQDLFPFDGEQNKPLILRISREEFLLSGPSALGMFVTSDGISQRPPLQWSENLINQHQKQAIPFQGGTYLGNFDGRLFIASGKEIYSLVPVAWEKQIYRRFQQQAAFIEFSQQNFDEARELFKDGQVDVQEVISLYPKLLPTNTSFTRSIQPLHEIADINQLCRGQDSLLTDYKTFLRLYLEDIRGTKEAIGFKQEIDIALLKLYAEVNSPELIPLIAVDTGCDLKDCVDWLEKYNRYHALALLYKYHSENDKALHIWTRLVNGEIKDEAFPGLQFVIEYLSNLTDHELVWKYVDWILEKDPENGVKIFTERPPNEPQSERLRPDIVIDYLHRFPKAVITYLEFLVFQKKMEKEKYHTHLAVLYLDSVLQLMKTNNIKKEEIDIARSKLRHMLQISNLYRVQLILGKAKEQEMHAECAILYGKLEEHDKALRILVHKLKDFGGAENYCIVNSQGKDPSYRKRLFHALLSVYLDPSYEHKENLVKPAILQILPENWSVNLLSQFLNRNVRKSLNTCRTTRIELCNRAFGDSSFVRYPNGVVTHVHCAKNKHICPVTGKLFSTKRS</sequence>
<dbReference type="Pfam" id="PF10366">
    <property type="entry name" value="Vps39_1"/>
    <property type="match status" value="1"/>
</dbReference>
<dbReference type="PANTHER" id="PTHR12894">
    <property type="entry name" value="CNH DOMAIN CONTAINING"/>
    <property type="match status" value="1"/>
</dbReference>
<comment type="caution">
    <text evidence="7">The sequence shown here is derived from an EMBL/GenBank/DDBJ whole genome shotgun (WGS) entry which is preliminary data.</text>
</comment>
<organism evidence="7 8">
    <name type="scientific">Tegillarca granosa</name>
    <name type="common">Malaysian cockle</name>
    <name type="synonym">Anadara granosa</name>
    <dbReference type="NCBI Taxonomy" id="220873"/>
    <lineage>
        <taxon>Eukaryota</taxon>
        <taxon>Metazoa</taxon>
        <taxon>Spiralia</taxon>
        <taxon>Lophotrochozoa</taxon>
        <taxon>Mollusca</taxon>
        <taxon>Bivalvia</taxon>
        <taxon>Autobranchia</taxon>
        <taxon>Pteriomorphia</taxon>
        <taxon>Arcoida</taxon>
        <taxon>Arcoidea</taxon>
        <taxon>Arcidae</taxon>
        <taxon>Tegillarca</taxon>
    </lineage>
</organism>
<comment type="subcellular location">
    <subcellularLocation>
        <location evidence="1">Cytoplasm</location>
    </subcellularLocation>
</comment>
<dbReference type="Pfam" id="PF10367">
    <property type="entry name" value="zf-Vps39_C"/>
    <property type="match status" value="1"/>
</dbReference>
<gene>
    <name evidence="7" type="ORF">KUTeg_023422</name>
</gene>
<evidence type="ECO:0000256" key="1">
    <source>
        <dbReference type="ARBA" id="ARBA00004496"/>
    </source>
</evidence>
<evidence type="ECO:0000256" key="4">
    <source>
        <dbReference type="ARBA" id="ARBA00022927"/>
    </source>
</evidence>
<protein>
    <recommendedName>
        <fullName evidence="6">CNH domain-containing protein</fullName>
    </recommendedName>
</protein>
<accession>A0ABQ9E258</accession>
<dbReference type="PROSITE" id="PS50219">
    <property type="entry name" value="CNH"/>
    <property type="match status" value="1"/>
</dbReference>
<dbReference type="PROSITE" id="PS50236">
    <property type="entry name" value="CHCR"/>
    <property type="match status" value="1"/>
</dbReference>
<dbReference type="PANTHER" id="PTHR12894:SF27">
    <property type="entry name" value="TRANSFORMING GROWTH FACTOR-BETA RECEPTOR-ASSOCIATED PROTEIN 1"/>
    <property type="match status" value="1"/>
</dbReference>
<dbReference type="InterPro" id="IPR000547">
    <property type="entry name" value="Clathrin_H-chain/VPS_repeat"/>
</dbReference>
<evidence type="ECO:0000259" key="6">
    <source>
        <dbReference type="PROSITE" id="PS50219"/>
    </source>
</evidence>
<keyword evidence="3" id="KW-0963">Cytoplasm</keyword>
<keyword evidence="2" id="KW-0813">Transport</keyword>
<dbReference type="InterPro" id="IPR019452">
    <property type="entry name" value="VPS39/TGF_beta_rcpt-assoc_1"/>
</dbReference>
<dbReference type="InterPro" id="IPR001180">
    <property type="entry name" value="CNH_dom"/>
</dbReference>
<name>A0ABQ9E258_TEGGR</name>
<feature type="repeat" description="CHCR" evidence="5">
    <location>
        <begin position="523"/>
        <end position="687"/>
    </location>
</feature>
<evidence type="ECO:0000256" key="5">
    <source>
        <dbReference type="PROSITE-ProRule" id="PRU01006"/>
    </source>
</evidence>
<dbReference type="Pfam" id="PF00780">
    <property type="entry name" value="CNH"/>
    <property type="match status" value="1"/>
</dbReference>
<keyword evidence="4" id="KW-0653">Protein transport</keyword>
<feature type="domain" description="CNH" evidence="6">
    <location>
        <begin position="14"/>
        <end position="327"/>
    </location>
</feature>
<dbReference type="InterPro" id="IPR019453">
    <property type="entry name" value="VPS39/TGFA1_Znf"/>
</dbReference>
<evidence type="ECO:0000313" key="7">
    <source>
        <dbReference type="EMBL" id="KAJ8299362.1"/>
    </source>
</evidence>
<evidence type="ECO:0000256" key="2">
    <source>
        <dbReference type="ARBA" id="ARBA00022448"/>
    </source>
</evidence>
<keyword evidence="8" id="KW-1185">Reference proteome</keyword>
<reference evidence="7 8" key="1">
    <citation type="submission" date="2022-12" db="EMBL/GenBank/DDBJ databases">
        <title>Chromosome-level genome of Tegillarca granosa.</title>
        <authorList>
            <person name="Kim J."/>
        </authorList>
    </citation>
    <scope>NUCLEOTIDE SEQUENCE [LARGE SCALE GENOMIC DNA]</scope>
    <source>
        <strain evidence="7">Teg-2019</strain>
        <tissue evidence="7">Adductor muscle</tissue>
    </source>
</reference>
<dbReference type="InterPro" id="IPR032914">
    <property type="entry name" value="Vam6/VPS39/TRAP1"/>
</dbReference>
<proteinExistence type="predicted"/>
<evidence type="ECO:0000313" key="8">
    <source>
        <dbReference type="Proteomes" id="UP001217089"/>
    </source>
</evidence>